<dbReference type="Gene3D" id="1.10.260.40">
    <property type="entry name" value="lambda repressor-like DNA-binding domains"/>
    <property type="match status" value="1"/>
</dbReference>
<feature type="domain" description="HTH cro/C1-type" evidence="1">
    <location>
        <begin position="18"/>
        <end position="73"/>
    </location>
</feature>
<dbReference type="EMBL" id="BAABAS010000026">
    <property type="protein sequence ID" value="GAA4241013.1"/>
    <property type="molecule type" value="Genomic_DNA"/>
</dbReference>
<dbReference type="InterPro" id="IPR001387">
    <property type="entry name" value="Cro/C1-type_HTH"/>
</dbReference>
<accession>A0ABP8CMK2</accession>
<sequence length="279" mass="31577">MSSDQHDPDALRVHFGMELRRTRTRADLSQGQLATALGCTPQWICQLEKATKPVSPQTALDLDTYFKTEGWEREDGHFNRIYKTIRRAGRNRVLHASFDSFRMQERRAISVRAVAAQLVPGLLQLEGYAAGVMDQNEPAEIVDARVAGRMERQQIFNREHPPQAIFVLDESVLRRPIGGPKIMADQIDHLVSMARRPNVQILVMPFDRVTPTALAGSSILLSFSKEPDLLYVESGTVSFLTDSRDETFKMGIHFITTVSEALSQNESIEFMSRAREEYL</sequence>
<protein>
    <submittedName>
        <fullName evidence="2">Helix-turn-helix transcriptional regulator</fullName>
    </submittedName>
</protein>
<dbReference type="InterPro" id="IPR010982">
    <property type="entry name" value="Lambda_DNA-bd_dom_sf"/>
</dbReference>
<dbReference type="InterPro" id="IPR043917">
    <property type="entry name" value="DUF5753"/>
</dbReference>
<dbReference type="CDD" id="cd00093">
    <property type="entry name" value="HTH_XRE"/>
    <property type="match status" value="1"/>
</dbReference>
<organism evidence="2 3">
    <name type="scientific">Actinomadura meridiana</name>
    <dbReference type="NCBI Taxonomy" id="559626"/>
    <lineage>
        <taxon>Bacteria</taxon>
        <taxon>Bacillati</taxon>
        <taxon>Actinomycetota</taxon>
        <taxon>Actinomycetes</taxon>
        <taxon>Streptosporangiales</taxon>
        <taxon>Thermomonosporaceae</taxon>
        <taxon>Actinomadura</taxon>
    </lineage>
</organism>
<dbReference type="SUPFAM" id="SSF47413">
    <property type="entry name" value="lambda repressor-like DNA-binding domains"/>
    <property type="match status" value="1"/>
</dbReference>
<dbReference type="Proteomes" id="UP001501710">
    <property type="component" value="Unassembled WGS sequence"/>
</dbReference>
<dbReference type="Pfam" id="PF13560">
    <property type="entry name" value="HTH_31"/>
    <property type="match status" value="1"/>
</dbReference>
<name>A0ABP8CMK2_9ACTN</name>
<keyword evidence="3" id="KW-1185">Reference proteome</keyword>
<gene>
    <name evidence="2" type="ORF">GCM10022254_68160</name>
</gene>
<comment type="caution">
    <text evidence="2">The sequence shown here is derived from an EMBL/GenBank/DDBJ whole genome shotgun (WGS) entry which is preliminary data.</text>
</comment>
<dbReference type="Pfam" id="PF19054">
    <property type="entry name" value="DUF5753"/>
    <property type="match status" value="1"/>
</dbReference>
<evidence type="ECO:0000313" key="3">
    <source>
        <dbReference type="Proteomes" id="UP001501710"/>
    </source>
</evidence>
<evidence type="ECO:0000259" key="1">
    <source>
        <dbReference type="SMART" id="SM00530"/>
    </source>
</evidence>
<reference evidence="3" key="1">
    <citation type="journal article" date="2019" name="Int. J. Syst. Evol. Microbiol.">
        <title>The Global Catalogue of Microorganisms (GCM) 10K type strain sequencing project: providing services to taxonomists for standard genome sequencing and annotation.</title>
        <authorList>
            <consortium name="The Broad Institute Genomics Platform"/>
            <consortium name="The Broad Institute Genome Sequencing Center for Infectious Disease"/>
            <person name="Wu L."/>
            <person name="Ma J."/>
        </authorList>
    </citation>
    <scope>NUCLEOTIDE SEQUENCE [LARGE SCALE GENOMIC DNA]</scope>
    <source>
        <strain evidence="3">JCM 17440</strain>
    </source>
</reference>
<evidence type="ECO:0000313" key="2">
    <source>
        <dbReference type="EMBL" id="GAA4241013.1"/>
    </source>
</evidence>
<dbReference type="SMART" id="SM00530">
    <property type="entry name" value="HTH_XRE"/>
    <property type="match status" value="1"/>
</dbReference>
<proteinExistence type="predicted"/>
<dbReference type="RefSeq" id="WP_344905812.1">
    <property type="nucleotide sequence ID" value="NZ_BAABAS010000026.1"/>
</dbReference>